<sequence>MHLTQHHRGQMKQGINRPAASSSRLAACWPRGGAWTSHPNEKGTVWNQKRAAKCVGGEGCHNDGRAGTSAGSREAAAFGILSEGHVLVGTEKVRYCFKGEGLAVVGQQIRSILCDKLLKNGALRQEGLRLAFKVKSEEFRSLQQHLRNEQTESSDPKGQDT</sequence>
<organism evidence="2 3">
    <name type="scientific">Blyttiomyces helicus</name>
    <dbReference type="NCBI Taxonomy" id="388810"/>
    <lineage>
        <taxon>Eukaryota</taxon>
        <taxon>Fungi</taxon>
        <taxon>Fungi incertae sedis</taxon>
        <taxon>Chytridiomycota</taxon>
        <taxon>Chytridiomycota incertae sedis</taxon>
        <taxon>Chytridiomycetes</taxon>
        <taxon>Chytridiomycetes incertae sedis</taxon>
        <taxon>Blyttiomyces</taxon>
    </lineage>
</organism>
<dbReference type="AlphaFoldDB" id="A0A4P9WGR0"/>
<proteinExistence type="predicted"/>
<evidence type="ECO:0000313" key="2">
    <source>
        <dbReference type="EMBL" id="RKO91532.1"/>
    </source>
</evidence>
<evidence type="ECO:0000256" key="1">
    <source>
        <dbReference type="SAM" id="MobiDB-lite"/>
    </source>
</evidence>
<protein>
    <submittedName>
        <fullName evidence="2">Uncharacterized protein</fullName>
    </submittedName>
</protein>
<evidence type="ECO:0000313" key="3">
    <source>
        <dbReference type="Proteomes" id="UP000269721"/>
    </source>
</evidence>
<dbReference type="EMBL" id="KZ995023">
    <property type="protein sequence ID" value="RKO91532.1"/>
    <property type="molecule type" value="Genomic_DNA"/>
</dbReference>
<accession>A0A4P9WGR0</accession>
<feature type="region of interest" description="Disordered" evidence="1">
    <location>
        <begin position="1"/>
        <end position="20"/>
    </location>
</feature>
<name>A0A4P9WGR0_9FUNG</name>
<reference evidence="3" key="1">
    <citation type="journal article" date="2018" name="Nat. Microbiol.">
        <title>Leveraging single-cell genomics to expand the fungal tree of life.</title>
        <authorList>
            <person name="Ahrendt S.R."/>
            <person name="Quandt C.A."/>
            <person name="Ciobanu D."/>
            <person name="Clum A."/>
            <person name="Salamov A."/>
            <person name="Andreopoulos B."/>
            <person name="Cheng J.F."/>
            <person name="Woyke T."/>
            <person name="Pelin A."/>
            <person name="Henrissat B."/>
            <person name="Reynolds N.K."/>
            <person name="Benny G.L."/>
            <person name="Smith M.E."/>
            <person name="James T.Y."/>
            <person name="Grigoriev I.V."/>
        </authorList>
    </citation>
    <scope>NUCLEOTIDE SEQUENCE [LARGE SCALE GENOMIC DNA]</scope>
</reference>
<feature type="compositionally biased region" description="Basic residues" evidence="1">
    <location>
        <begin position="1"/>
        <end position="10"/>
    </location>
</feature>
<dbReference type="Proteomes" id="UP000269721">
    <property type="component" value="Unassembled WGS sequence"/>
</dbReference>
<gene>
    <name evidence="2" type="ORF">BDK51DRAFT_33188</name>
</gene>
<keyword evidence="3" id="KW-1185">Reference proteome</keyword>